<dbReference type="InterPro" id="IPR022698">
    <property type="entry name" value="OrsD"/>
</dbReference>
<dbReference type="Proteomes" id="UP001194746">
    <property type="component" value="Unassembled WGS sequence"/>
</dbReference>
<protein>
    <submittedName>
        <fullName evidence="1">Uncharacterized protein</fullName>
    </submittedName>
</protein>
<reference evidence="1" key="2">
    <citation type="submission" date="2020-02" db="EMBL/GenBank/DDBJ databases">
        <authorList>
            <person name="Gilchrist C.L.M."/>
            <person name="Chooi Y.-H."/>
        </authorList>
    </citation>
    <scope>NUCLEOTIDE SEQUENCE</scope>
    <source>
        <strain evidence="1">MST-FP2251</strain>
    </source>
</reference>
<dbReference type="EMBL" id="VCAU01000313">
    <property type="protein sequence ID" value="KAF9882572.1"/>
    <property type="molecule type" value="Genomic_DNA"/>
</dbReference>
<keyword evidence="2" id="KW-1185">Reference proteome</keyword>
<comment type="caution">
    <text evidence="1">The sequence shown here is derived from an EMBL/GenBank/DDBJ whole genome shotgun (WGS) entry which is preliminary data.</text>
</comment>
<accession>A0AAD4CB57</accession>
<sequence length="152" mass="17703">MDLFLYNPTYEIWICTAPRCQYVVPSTTLITHIRTRYPSHPNAATPALQQEVLTAMRQRPWVTPPPEGGGYRFPPSSSFTLPGLPVFQGRSCARCGYISRTQETMRKHYYQKYLDREERRGRDRQSAAQTQVAKMLYYTLSVGLEYDTRKDR</sequence>
<name>A0AAD4CB57_ASPNN</name>
<dbReference type="Pfam" id="PF12013">
    <property type="entry name" value="OrsD"/>
    <property type="match status" value="1"/>
</dbReference>
<gene>
    <name evidence="1" type="ORF">FE257_006856</name>
</gene>
<evidence type="ECO:0000313" key="2">
    <source>
        <dbReference type="Proteomes" id="UP001194746"/>
    </source>
</evidence>
<organism evidence="1 2">
    <name type="scientific">Aspergillus nanangensis</name>
    <dbReference type="NCBI Taxonomy" id="2582783"/>
    <lineage>
        <taxon>Eukaryota</taxon>
        <taxon>Fungi</taxon>
        <taxon>Dikarya</taxon>
        <taxon>Ascomycota</taxon>
        <taxon>Pezizomycotina</taxon>
        <taxon>Eurotiomycetes</taxon>
        <taxon>Eurotiomycetidae</taxon>
        <taxon>Eurotiales</taxon>
        <taxon>Aspergillaceae</taxon>
        <taxon>Aspergillus</taxon>
        <taxon>Aspergillus subgen. Circumdati</taxon>
    </lineage>
</organism>
<dbReference type="AlphaFoldDB" id="A0AAD4CB57"/>
<evidence type="ECO:0000313" key="1">
    <source>
        <dbReference type="EMBL" id="KAF9882572.1"/>
    </source>
</evidence>
<reference evidence="1" key="1">
    <citation type="journal article" date="2019" name="Beilstein J. Org. Chem.">
        <title>Nanangenines: drimane sesquiterpenoids as the dominant metabolite cohort of a novel Australian fungus, Aspergillus nanangensis.</title>
        <authorList>
            <person name="Lacey H.J."/>
            <person name="Gilchrist C.L.M."/>
            <person name="Crombie A."/>
            <person name="Kalaitzis J.A."/>
            <person name="Vuong D."/>
            <person name="Rutledge P.J."/>
            <person name="Turner P."/>
            <person name="Pitt J.I."/>
            <person name="Lacey E."/>
            <person name="Chooi Y.H."/>
            <person name="Piggott A.M."/>
        </authorList>
    </citation>
    <scope>NUCLEOTIDE SEQUENCE</scope>
    <source>
        <strain evidence="1">MST-FP2251</strain>
    </source>
</reference>
<proteinExistence type="predicted"/>